<dbReference type="PANTHER" id="PTHR10315:SF117">
    <property type="entry name" value="RING-TYPE E3 UBIQUITIN TRANSFERASE"/>
    <property type="match status" value="1"/>
</dbReference>
<evidence type="ECO:0000256" key="4">
    <source>
        <dbReference type="ARBA" id="ARBA00022833"/>
    </source>
</evidence>
<keyword evidence="2" id="KW-0479">Metal-binding</keyword>
<dbReference type="Proteomes" id="UP000245207">
    <property type="component" value="Unassembled WGS sequence"/>
</dbReference>
<protein>
    <submittedName>
        <fullName evidence="6">E3 ubiquitin-protein ligase SIN-like, Zinc finger, RING/FYVE/PHD-type</fullName>
    </submittedName>
</protein>
<dbReference type="SUPFAM" id="SSF49599">
    <property type="entry name" value="TRAF domain-like"/>
    <property type="match status" value="1"/>
</dbReference>
<accession>A0A2U1L583</accession>
<name>A0A2U1L583_ARTAN</name>
<sequence length="185" mass="21365">MVEDPSLNRSSSSHALTFTSPYQCPYDCPNEDCESTFDGGNIPELVTHLEDCHYARMNDRFKFNNLYVHELSNKGNSEAWDPEVFNCYGCYFCLHFQPLTSCDALGDIMFLWFLGEDEEAKKFSYRLEISGNGRTLTYKGVPRSIHISSEEICDDLDGMVFSPFFWEENEKERKLRVKGCICLEP</sequence>
<evidence type="ECO:0000313" key="7">
    <source>
        <dbReference type="Proteomes" id="UP000245207"/>
    </source>
</evidence>
<reference evidence="6 7" key="1">
    <citation type="journal article" date="2018" name="Mol. Plant">
        <title>The genome of Artemisia annua provides insight into the evolution of Asteraceae family and artemisinin biosynthesis.</title>
        <authorList>
            <person name="Shen Q."/>
            <person name="Zhang L."/>
            <person name="Liao Z."/>
            <person name="Wang S."/>
            <person name="Yan T."/>
            <person name="Shi P."/>
            <person name="Liu M."/>
            <person name="Fu X."/>
            <person name="Pan Q."/>
            <person name="Wang Y."/>
            <person name="Lv Z."/>
            <person name="Lu X."/>
            <person name="Zhang F."/>
            <person name="Jiang W."/>
            <person name="Ma Y."/>
            <person name="Chen M."/>
            <person name="Hao X."/>
            <person name="Li L."/>
            <person name="Tang Y."/>
            <person name="Lv G."/>
            <person name="Zhou Y."/>
            <person name="Sun X."/>
            <person name="Brodelius P.E."/>
            <person name="Rose J.K.C."/>
            <person name="Tang K."/>
        </authorList>
    </citation>
    <scope>NUCLEOTIDE SEQUENCE [LARGE SCALE GENOMIC DNA]</scope>
    <source>
        <strain evidence="7">cv. Huhao1</strain>
        <tissue evidence="6">Leaf</tissue>
    </source>
</reference>
<dbReference type="STRING" id="35608.A0A2U1L583"/>
<evidence type="ECO:0000313" key="6">
    <source>
        <dbReference type="EMBL" id="PWA44167.1"/>
    </source>
</evidence>
<evidence type="ECO:0000256" key="1">
    <source>
        <dbReference type="ARBA" id="ARBA00009119"/>
    </source>
</evidence>
<dbReference type="GO" id="GO:0006511">
    <property type="term" value="P:ubiquitin-dependent protein catabolic process"/>
    <property type="evidence" value="ECO:0007669"/>
    <property type="project" value="InterPro"/>
</dbReference>
<keyword evidence="3" id="KW-0863">Zinc-finger</keyword>
<dbReference type="GO" id="GO:0005737">
    <property type="term" value="C:cytoplasm"/>
    <property type="evidence" value="ECO:0007669"/>
    <property type="project" value="InterPro"/>
</dbReference>
<dbReference type="InterPro" id="IPR052088">
    <property type="entry name" value="E3_ubiquitin-ligase_SINA"/>
</dbReference>
<dbReference type="AlphaFoldDB" id="A0A2U1L583"/>
<comment type="similarity">
    <text evidence="1">Belongs to the SINA (Seven in absentia) family.</text>
</comment>
<gene>
    <name evidence="6" type="ORF">CTI12_AA531150</name>
</gene>
<proteinExistence type="inferred from homology"/>
<dbReference type="Gene3D" id="2.60.210.10">
    <property type="entry name" value="Apoptosis, Tumor Necrosis Factor Receptor Associated Protein 2, Chain A"/>
    <property type="match status" value="1"/>
</dbReference>
<comment type="caution">
    <text evidence="6">The sequence shown here is derived from an EMBL/GenBank/DDBJ whole genome shotgun (WGS) entry which is preliminary data.</text>
</comment>
<keyword evidence="7" id="KW-1185">Reference proteome</keyword>
<dbReference type="InterPro" id="IPR018121">
    <property type="entry name" value="7-in-absentia-prot_TRAF-dom"/>
</dbReference>
<dbReference type="PANTHER" id="PTHR10315">
    <property type="entry name" value="E3 UBIQUITIN PROTEIN LIGASE SIAH"/>
    <property type="match status" value="1"/>
</dbReference>
<evidence type="ECO:0000256" key="2">
    <source>
        <dbReference type="ARBA" id="ARBA00022723"/>
    </source>
</evidence>
<dbReference type="GO" id="GO:0061630">
    <property type="term" value="F:ubiquitin protein ligase activity"/>
    <property type="evidence" value="ECO:0007669"/>
    <property type="project" value="TreeGrafter"/>
</dbReference>
<dbReference type="GO" id="GO:0008270">
    <property type="term" value="F:zinc ion binding"/>
    <property type="evidence" value="ECO:0007669"/>
    <property type="project" value="UniProtKB-KW"/>
</dbReference>
<evidence type="ECO:0000259" key="5">
    <source>
        <dbReference type="Pfam" id="PF03145"/>
    </source>
</evidence>
<dbReference type="Pfam" id="PF03145">
    <property type="entry name" value="Sina_TRAF"/>
    <property type="match status" value="1"/>
</dbReference>
<organism evidence="6 7">
    <name type="scientific">Artemisia annua</name>
    <name type="common">Sweet wormwood</name>
    <dbReference type="NCBI Taxonomy" id="35608"/>
    <lineage>
        <taxon>Eukaryota</taxon>
        <taxon>Viridiplantae</taxon>
        <taxon>Streptophyta</taxon>
        <taxon>Embryophyta</taxon>
        <taxon>Tracheophyta</taxon>
        <taxon>Spermatophyta</taxon>
        <taxon>Magnoliopsida</taxon>
        <taxon>eudicotyledons</taxon>
        <taxon>Gunneridae</taxon>
        <taxon>Pentapetalae</taxon>
        <taxon>asterids</taxon>
        <taxon>campanulids</taxon>
        <taxon>Asterales</taxon>
        <taxon>Asteraceae</taxon>
        <taxon>Asteroideae</taxon>
        <taxon>Anthemideae</taxon>
        <taxon>Artemisiinae</taxon>
        <taxon>Artemisia</taxon>
    </lineage>
</organism>
<dbReference type="InterPro" id="IPR008974">
    <property type="entry name" value="TRAF-like"/>
</dbReference>
<evidence type="ECO:0000256" key="3">
    <source>
        <dbReference type="ARBA" id="ARBA00022771"/>
    </source>
</evidence>
<dbReference type="EMBL" id="PKPP01011425">
    <property type="protein sequence ID" value="PWA44167.1"/>
    <property type="molecule type" value="Genomic_DNA"/>
</dbReference>
<dbReference type="OrthoDB" id="941555at2759"/>
<keyword evidence="4" id="KW-0862">Zinc</keyword>
<feature type="domain" description="Seven-in-absentia protein TRAF-like" evidence="5">
    <location>
        <begin position="85"/>
        <end position="163"/>
    </location>
</feature>